<evidence type="ECO:0000313" key="2">
    <source>
        <dbReference type="EMBL" id="EAR93301.2"/>
    </source>
</evidence>
<dbReference type="AlphaFoldDB" id="Q239V7"/>
<gene>
    <name evidence="2" type="ORF">TTHERM_00744710</name>
</gene>
<evidence type="ECO:0000256" key="1">
    <source>
        <dbReference type="SAM" id="MobiDB-lite"/>
    </source>
</evidence>
<protein>
    <submittedName>
        <fullName evidence="2">Uncharacterized protein</fullName>
    </submittedName>
</protein>
<dbReference type="EMBL" id="GG662726">
    <property type="protein sequence ID" value="EAR93301.2"/>
    <property type="molecule type" value="Genomic_DNA"/>
</dbReference>
<dbReference type="Proteomes" id="UP000009168">
    <property type="component" value="Unassembled WGS sequence"/>
</dbReference>
<name>Q239V7_TETTS</name>
<keyword evidence="3" id="KW-1185">Reference proteome</keyword>
<dbReference type="KEGG" id="tet:TTHERM_00744710"/>
<evidence type="ECO:0000313" key="3">
    <source>
        <dbReference type="Proteomes" id="UP000009168"/>
    </source>
</evidence>
<accession>Q239V7</accession>
<dbReference type="GeneID" id="7835509"/>
<feature type="compositionally biased region" description="Low complexity" evidence="1">
    <location>
        <begin position="162"/>
        <end position="178"/>
    </location>
</feature>
<sequence>MSQDSAKENNVQKQNISLCKMKNTKELTKNYRENNKFQSIYNTTNAKNTLFSSNNFENFKCLSPKLDQLFNQQKTDFQEEIQEINKGACLSTYKDFHGKEDLNADIQDYDSQQTIKPINSFIVKSFSQNLEDGQDDINIQSIFTSNNPDSLQMRVNYSQIQKSEASTSTETSVSQSKSFFGEDQDERENSLKISTQQKVVKYQLSGLKNSLHKTVIFQDLPQKQSASANQFFQDRSKKPSKSILKKFRTFEINSEQQRDDLDVLQAFQSNMDFCNIKKEEFIQKLIQNEAYKSKYFFSEFATKIYNSGEKKKKIIFMTHDSFYVLQDLFSQNKIQKFYISEINKIKIHSEQTNICTIVLKQKLKLNLQILHLKEFQQFIQSVFKCFLNSSILIIQQKKQQLIEEYTKINANNNKKSQIESFLDSQKKEFYINIQIISSVNQQKDFKILGLLQFLSNSICITGLEKFKDLNRLQQVELLHKDLQKRSFLFKSLRNADQQFLIKLLNDEEFPQFVQQIQNAVSQAK</sequence>
<proteinExistence type="predicted"/>
<feature type="region of interest" description="Disordered" evidence="1">
    <location>
        <begin position="162"/>
        <end position="188"/>
    </location>
</feature>
<dbReference type="HOGENOM" id="CLU_1172727_0_0_1"/>
<reference evidence="3" key="1">
    <citation type="journal article" date="2006" name="PLoS Biol.">
        <title>Macronuclear genome sequence of the ciliate Tetrahymena thermophila, a model eukaryote.</title>
        <authorList>
            <person name="Eisen J.A."/>
            <person name="Coyne R.S."/>
            <person name="Wu M."/>
            <person name="Wu D."/>
            <person name="Thiagarajan M."/>
            <person name="Wortman J.R."/>
            <person name="Badger J.H."/>
            <person name="Ren Q."/>
            <person name="Amedeo P."/>
            <person name="Jones K.M."/>
            <person name="Tallon L.J."/>
            <person name="Delcher A.L."/>
            <person name="Salzberg S.L."/>
            <person name="Silva J.C."/>
            <person name="Haas B.J."/>
            <person name="Majoros W.H."/>
            <person name="Farzad M."/>
            <person name="Carlton J.M."/>
            <person name="Smith R.K. Jr."/>
            <person name="Garg J."/>
            <person name="Pearlman R.E."/>
            <person name="Karrer K.M."/>
            <person name="Sun L."/>
            <person name="Manning G."/>
            <person name="Elde N.C."/>
            <person name="Turkewitz A.P."/>
            <person name="Asai D.J."/>
            <person name="Wilkes D.E."/>
            <person name="Wang Y."/>
            <person name="Cai H."/>
            <person name="Collins K."/>
            <person name="Stewart B.A."/>
            <person name="Lee S.R."/>
            <person name="Wilamowska K."/>
            <person name="Weinberg Z."/>
            <person name="Ruzzo W.L."/>
            <person name="Wloga D."/>
            <person name="Gaertig J."/>
            <person name="Frankel J."/>
            <person name="Tsao C.-C."/>
            <person name="Gorovsky M.A."/>
            <person name="Keeling P.J."/>
            <person name="Waller R.F."/>
            <person name="Patron N.J."/>
            <person name="Cherry J.M."/>
            <person name="Stover N.A."/>
            <person name="Krieger C.J."/>
            <person name="del Toro C."/>
            <person name="Ryder H.F."/>
            <person name="Williamson S.C."/>
            <person name="Barbeau R.A."/>
            <person name="Hamilton E.P."/>
            <person name="Orias E."/>
        </authorList>
    </citation>
    <scope>NUCLEOTIDE SEQUENCE [LARGE SCALE GENOMIC DNA]</scope>
    <source>
        <strain evidence="3">SB210</strain>
    </source>
</reference>
<dbReference type="InParanoid" id="Q239V7"/>
<dbReference type="RefSeq" id="XP_001013546.2">
    <property type="nucleotide sequence ID" value="XM_001013546.2"/>
</dbReference>
<organism evidence="2 3">
    <name type="scientific">Tetrahymena thermophila (strain SB210)</name>
    <dbReference type="NCBI Taxonomy" id="312017"/>
    <lineage>
        <taxon>Eukaryota</taxon>
        <taxon>Sar</taxon>
        <taxon>Alveolata</taxon>
        <taxon>Ciliophora</taxon>
        <taxon>Intramacronucleata</taxon>
        <taxon>Oligohymenophorea</taxon>
        <taxon>Hymenostomatida</taxon>
        <taxon>Tetrahymenina</taxon>
        <taxon>Tetrahymenidae</taxon>
        <taxon>Tetrahymena</taxon>
    </lineage>
</organism>